<reference evidence="3" key="1">
    <citation type="journal article" date="2010" name="Nat. Biotechnol.">
        <title>Draft genome sequence of the oilseed species Ricinus communis.</title>
        <authorList>
            <person name="Chan A.P."/>
            <person name="Crabtree J."/>
            <person name="Zhao Q."/>
            <person name="Lorenzi H."/>
            <person name="Orvis J."/>
            <person name="Puiu D."/>
            <person name="Melake-Berhan A."/>
            <person name="Jones K.M."/>
            <person name="Redman J."/>
            <person name="Chen G."/>
            <person name="Cahoon E.B."/>
            <person name="Gedil M."/>
            <person name="Stanke M."/>
            <person name="Haas B.J."/>
            <person name="Wortman J.R."/>
            <person name="Fraser-Liggett C.M."/>
            <person name="Ravel J."/>
            <person name="Rabinowicz P.D."/>
        </authorList>
    </citation>
    <scope>NUCLEOTIDE SEQUENCE [LARGE SCALE GENOMIC DNA]</scope>
    <source>
        <strain evidence="3">cv. Hale</strain>
    </source>
</reference>
<evidence type="ECO:0000313" key="3">
    <source>
        <dbReference type="Proteomes" id="UP000008311"/>
    </source>
</evidence>
<protein>
    <submittedName>
        <fullName evidence="2">Uncharacterized protein</fullName>
    </submittedName>
</protein>
<evidence type="ECO:0000256" key="1">
    <source>
        <dbReference type="SAM" id="MobiDB-lite"/>
    </source>
</evidence>
<feature type="compositionally biased region" description="Basic and acidic residues" evidence="1">
    <location>
        <begin position="1"/>
        <end position="11"/>
    </location>
</feature>
<accession>B9SRG5</accession>
<organism evidence="2 3">
    <name type="scientific">Ricinus communis</name>
    <name type="common">Castor bean</name>
    <dbReference type="NCBI Taxonomy" id="3988"/>
    <lineage>
        <taxon>Eukaryota</taxon>
        <taxon>Viridiplantae</taxon>
        <taxon>Streptophyta</taxon>
        <taxon>Embryophyta</taxon>
        <taxon>Tracheophyta</taxon>
        <taxon>Spermatophyta</taxon>
        <taxon>Magnoliopsida</taxon>
        <taxon>eudicotyledons</taxon>
        <taxon>Gunneridae</taxon>
        <taxon>Pentapetalae</taxon>
        <taxon>rosids</taxon>
        <taxon>fabids</taxon>
        <taxon>Malpighiales</taxon>
        <taxon>Euphorbiaceae</taxon>
        <taxon>Acalyphoideae</taxon>
        <taxon>Acalypheae</taxon>
        <taxon>Ricinus</taxon>
    </lineage>
</organism>
<dbReference type="InParanoid" id="B9SRG5"/>
<feature type="region of interest" description="Disordered" evidence="1">
    <location>
        <begin position="1"/>
        <end position="20"/>
    </location>
</feature>
<gene>
    <name evidence="2" type="ORF">RCOM_0382570</name>
</gene>
<proteinExistence type="predicted"/>
<dbReference type="EMBL" id="EQ974098">
    <property type="protein sequence ID" value="EEF33792.1"/>
    <property type="molecule type" value="Genomic_DNA"/>
</dbReference>
<dbReference type="Proteomes" id="UP000008311">
    <property type="component" value="Unassembled WGS sequence"/>
</dbReference>
<name>B9SRG5_RICCO</name>
<keyword evidence="3" id="KW-1185">Reference proteome</keyword>
<dbReference type="AlphaFoldDB" id="B9SRG5"/>
<evidence type="ECO:0000313" key="2">
    <source>
        <dbReference type="EMBL" id="EEF33792.1"/>
    </source>
</evidence>
<sequence length="59" mass="6807">MRMLRLDEIHSSSKQKQQSHILKREELNPDFQLSSLPCLFCSNSFLGLPMQVVEEWSGG</sequence>